<reference evidence="6" key="2">
    <citation type="submission" date="2021-09" db="EMBL/GenBank/DDBJ databases">
        <authorList>
            <person name="Gilroy R."/>
        </authorList>
    </citation>
    <scope>NUCLEOTIDE SEQUENCE</scope>
    <source>
        <strain evidence="6">ChiGjej3B3-7470</strain>
    </source>
</reference>
<name>A0A921ELG1_9ACTN</name>
<gene>
    <name evidence="6" type="ORF">K8V15_01680</name>
</gene>
<dbReference type="InterPro" id="IPR000064">
    <property type="entry name" value="NLP_P60_dom"/>
</dbReference>
<evidence type="ECO:0000313" key="7">
    <source>
        <dbReference type="Proteomes" id="UP000712713"/>
    </source>
</evidence>
<dbReference type="Pfam" id="PF00877">
    <property type="entry name" value="NLPC_P60"/>
    <property type="match status" value="1"/>
</dbReference>
<evidence type="ECO:0000256" key="1">
    <source>
        <dbReference type="ARBA" id="ARBA00007074"/>
    </source>
</evidence>
<protein>
    <submittedName>
        <fullName evidence="6">NlpC/P60 family protein</fullName>
    </submittedName>
</protein>
<reference evidence="6" key="1">
    <citation type="journal article" date="2021" name="PeerJ">
        <title>Extensive microbial diversity within the chicken gut microbiome revealed by metagenomics and culture.</title>
        <authorList>
            <person name="Gilroy R."/>
            <person name="Ravi A."/>
            <person name="Getino M."/>
            <person name="Pursley I."/>
            <person name="Horton D.L."/>
            <person name="Alikhan N.F."/>
            <person name="Baker D."/>
            <person name="Gharbi K."/>
            <person name="Hall N."/>
            <person name="Watson M."/>
            <person name="Adriaenssens E.M."/>
            <person name="Foster-Nyarko E."/>
            <person name="Jarju S."/>
            <person name="Secka A."/>
            <person name="Antonio M."/>
            <person name="Oren A."/>
            <person name="Chaudhuri R.R."/>
            <person name="La Ragione R."/>
            <person name="Hildebrand F."/>
            <person name="Pallen M.J."/>
        </authorList>
    </citation>
    <scope>NUCLEOTIDE SEQUENCE</scope>
    <source>
        <strain evidence="6">ChiGjej3B3-7470</strain>
    </source>
</reference>
<organism evidence="6 7">
    <name type="scientific">Tessaracoccus flavescens</name>
    <dbReference type="NCBI Taxonomy" id="399497"/>
    <lineage>
        <taxon>Bacteria</taxon>
        <taxon>Bacillati</taxon>
        <taxon>Actinomycetota</taxon>
        <taxon>Actinomycetes</taxon>
        <taxon>Propionibacteriales</taxon>
        <taxon>Propionibacteriaceae</taxon>
        <taxon>Tessaracoccus</taxon>
    </lineage>
</organism>
<evidence type="ECO:0000256" key="3">
    <source>
        <dbReference type="ARBA" id="ARBA00022801"/>
    </source>
</evidence>
<dbReference type="GO" id="GO:0006508">
    <property type="term" value="P:proteolysis"/>
    <property type="evidence" value="ECO:0007669"/>
    <property type="project" value="UniProtKB-KW"/>
</dbReference>
<evidence type="ECO:0000256" key="2">
    <source>
        <dbReference type="ARBA" id="ARBA00022670"/>
    </source>
</evidence>
<dbReference type="GO" id="GO:0008234">
    <property type="term" value="F:cysteine-type peptidase activity"/>
    <property type="evidence" value="ECO:0007669"/>
    <property type="project" value="UniProtKB-KW"/>
</dbReference>
<keyword evidence="4" id="KW-0788">Thiol protease</keyword>
<dbReference type="SUPFAM" id="SSF54001">
    <property type="entry name" value="Cysteine proteinases"/>
    <property type="match status" value="1"/>
</dbReference>
<evidence type="ECO:0000259" key="5">
    <source>
        <dbReference type="Pfam" id="PF00877"/>
    </source>
</evidence>
<keyword evidence="3" id="KW-0378">Hydrolase</keyword>
<dbReference type="Gene3D" id="3.90.1720.10">
    <property type="entry name" value="endopeptidase domain like (from Nostoc punctiforme)"/>
    <property type="match status" value="1"/>
</dbReference>
<comment type="caution">
    <text evidence="6">The sequence shown here is derived from an EMBL/GenBank/DDBJ whole genome shotgun (WGS) entry which is preliminary data.</text>
</comment>
<evidence type="ECO:0000256" key="4">
    <source>
        <dbReference type="ARBA" id="ARBA00022807"/>
    </source>
</evidence>
<evidence type="ECO:0000313" key="6">
    <source>
        <dbReference type="EMBL" id="HJE50687.1"/>
    </source>
</evidence>
<keyword evidence="2" id="KW-0645">Protease</keyword>
<accession>A0A921ELG1</accession>
<dbReference type="AlphaFoldDB" id="A0A921ELG1"/>
<dbReference type="EMBL" id="DYZF01000042">
    <property type="protein sequence ID" value="HJE50687.1"/>
    <property type="molecule type" value="Genomic_DNA"/>
</dbReference>
<sequence length="86" mass="9792">MRLSEHAEPSYRTSGELYALGRIQTLPYAKRRRGDLIFYTNARTGRINHVSIYLGEGQMMEAAYGFAAVARVRTERLAPNVKRVFA</sequence>
<proteinExistence type="inferred from homology"/>
<dbReference type="InterPro" id="IPR038765">
    <property type="entry name" value="Papain-like_cys_pep_sf"/>
</dbReference>
<feature type="domain" description="NlpC/P60" evidence="5">
    <location>
        <begin position="12"/>
        <end position="74"/>
    </location>
</feature>
<dbReference type="Proteomes" id="UP000712713">
    <property type="component" value="Unassembled WGS sequence"/>
</dbReference>
<comment type="similarity">
    <text evidence="1">Belongs to the peptidase C40 family.</text>
</comment>